<keyword evidence="2" id="KW-1185">Reference proteome</keyword>
<name>A0AAW0SI38_SCYPA</name>
<comment type="caution">
    <text evidence="1">The sequence shown here is derived from an EMBL/GenBank/DDBJ whole genome shotgun (WGS) entry which is preliminary data.</text>
</comment>
<evidence type="ECO:0000313" key="1">
    <source>
        <dbReference type="EMBL" id="KAK8374669.1"/>
    </source>
</evidence>
<dbReference type="Proteomes" id="UP001487740">
    <property type="component" value="Unassembled WGS sequence"/>
</dbReference>
<sequence>MYLQDATFPGTVAIPVSSGSSLLTFALKLLHKLIITVPVPYDAAEGTDATTTTATTATTRVIQMGNMLQVLPQDASAPQPHFPMIVQAGNVIQVVPADNTQVLGAEVVGVGRVMQVVGVPGFPPTPAPDPCPSHPSPCDPCPVIPHPLLPPCGAASGGDGRWRWATHTWVSCGLAYLPPQQSMEHKVFVD</sequence>
<protein>
    <submittedName>
        <fullName evidence="1">Uncharacterized protein</fullName>
    </submittedName>
</protein>
<proteinExistence type="predicted"/>
<dbReference type="AlphaFoldDB" id="A0AAW0SI38"/>
<gene>
    <name evidence="1" type="ORF">O3P69_009663</name>
</gene>
<reference evidence="1 2" key="1">
    <citation type="submission" date="2023-03" db="EMBL/GenBank/DDBJ databases">
        <title>High-quality genome of Scylla paramamosain provides insights in environmental adaptation.</title>
        <authorList>
            <person name="Zhang L."/>
        </authorList>
    </citation>
    <scope>NUCLEOTIDE SEQUENCE [LARGE SCALE GENOMIC DNA]</scope>
    <source>
        <strain evidence="1">LZ_2023a</strain>
        <tissue evidence="1">Muscle</tissue>
    </source>
</reference>
<organism evidence="1 2">
    <name type="scientific">Scylla paramamosain</name>
    <name type="common">Mud crab</name>
    <dbReference type="NCBI Taxonomy" id="85552"/>
    <lineage>
        <taxon>Eukaryota</taxon>
        <taxon>Metazoa</taxon>
        <taxon>Ecdysozoa</taxon>
        <taxon>Arthropoda</taxon>
        <taxon>Crustacea</taxon>
        <taxon>Multicrustacea</taxon>
        <taxon>Malacostraca</taxon>
        <taxon>Eumalacostraca</taxon>
        <taxon>Eucarida</taxon>
        <taxon>Decapoda</taxon>
        <taxon>Pleocyemata</taxon>
        <taxon>Brachyura</taxon>
        <taxon>Eubrachyura</taxon>
        <taxon>Portunoidea</taxon>
        <taxon>Portunidae</taxon>
        <taxon>Portuninae</taxon>
        <taxon>Scylla</taxon>
    </lineage>
</organism>
<evidence type="ECO:0000313" key="2">
    <source>
        <dbReference type="Proteomes" id="UP001487740"/>
    </source>
</evidence>
<dbReference type="EMBL" id="JARAKH010000258">
    <property type="protein sequence ID" value="KAK8374669.1"/>
    <property type="molecule type" value="Genomic_DNA"/>
</dbReference>
<accession>A0AAW0SI38</accession>